<dbReference type="EMBL" id="UYRU01052262">
    <property type="protein sequence ID" value="VDN11786.1"/>
    <property type="molecule type" value="Genomic_DNA"/>
</dbReference>
<feature type="compositionally biased region" description="Polar residues" evidence="1">
    <location>
        <begin position="172"/>
        <end position="186"/>
    </location>
</feature>
<evidence type="ECO:0000256" key="1">
    <source>
        <dbReference type="SAM" id="MobiDB-lite"/>
    </source>
</evidence>
<reference evidence="2 3" key="1">
    <citation type="submission" date="2018-11" db="EMBL/GenBank/DDBJ databases">
        <authorList>
            <consortium name="Pathogen Informatics"/>
        </authorList>
    </citation>
    <scope>NUCLEOTIDE SEQUENCE [LARGE SCALE GENOMIC DNA]</scope>
</reference>
<keyword evidence="3" id="KW-1185">Reference proteome</keyword>
<proteinExistence type="predicted"/>
<dbReference type="Proteomes" id="UP000281553">
    <property type="component" value="Unassembled WGS sequence"/>
</dbReference>
<dbReference type="AlphaFoldDB" id="A0A3P7P1J0"/>
<sequence>MICSIPCQECTAMFVGETGRRLGTRLHEYQLAVNRKDKLSLVYDNVQQKNHTFAFEKARVIGRANAKMARLLLESWSSTGTLNRAMDLHSAYEALRRRLTLAQNGAIGRAERDKQGAKPSAASKEGGNAHETQKQLHTAHEDACEGTSNSNSHRNRSAQLIDTRALGKASGRTHSSDANRSTDTTF</sequence>
<feature type="compositionally biased region" description="Polar residues" evidence="1">
    <location>
        <begin position="146"/>
        <end position="160"/>
    </location>
</feature>
<accession>A0A3P7P1J0</accession>
<dbReference type="OrthoDB" id="6236709at2759"/>
<feature type="compositionally biased region" description="Basic and acidic residues" evidence="1">
    <location>
        <begin position="127"/>
        <end position="143"/>
    </location>
</feature>
<gene>
    <name evidence="2" type="ORF">DILT_LOCUS7617</name>
</gene>
<evidence type="ECO:0000313" key="3">
    <source>
        <dbReference type="Proteomes" id="UP000281553"/>
    </source>
</evidence>
<organism evidence="2 3">
    <name type="scientific">Dibothriocephalus latus</name>
    <name type="common">Fish tapeworm</name>
    <name type="synonym">Diphyllobothrium latum</name>
    <dbReference type="NCBI Taxonomy" id="60516"/>
    <lineage>
        <taxon>Eukaryota</taxon>
        <taxon>Metazoa</taxon>
        <taxon>Spiralia</taxon>
        <taxon>Lophotrochozoa</taxon>
        <taxon>Platyhelminthes</taxon>
        <taxon>Cestoda</taxon>
        <taxon>Eucestoda</taxon>
        <taxon>Diphyllobothriidea</taxon>
        <taxon>Diphyllobothriidae</taxon>
        <taxon>Dibothriocephalus</taxon>
    </lineage>
</organism>
<name>A0A3P7P1J0_DIBLA</name>
<protein>
    <submittedName>
        <fullName evidence="2">Uncharacterized protein</fullName>
    </submittedName>
</protein>
<evidence type="ECO:0000313" key="2">
    <source>
        <dbReference type="EMBL" id="VDN11786.1"/>
    </source>
</evidence>
<feature type="region of interest" description="Disordered" evidence="1">
    <location>
        <begin position="106"/>
        <end position="186"/>
    </location>
</feature>